<dbReference type="Proteomes" id="UP001163603">
    <property type="component" value="Chromosome 12"/>
</dbReference>
<organism evidence="1 2">
    <name type="scientific">Pistacia integerrima</name>
    <dbReference type="NCBI Taxonomy" id="434235"/>
    <lineage>
        <taxon>Eukaryota</taxon>
        <taxon>Viridiplantae</taxon>
        <taxon>Streptophyta</taxon>
        <taxon>Embryophyta</taxon>
        <taxon>Tracheophyta</taxon>
        <taxon>Spermatophyta</taxon>
        <taxon>Magnoliopsida</taxon>
        <taxon>eudicotyledons</taxon>
        <taxon>Gunneridae</taxon>
        <taxon>Pentapetalae</taxon>
        <taxon>rosids</taxon>
        <taxon>malvids</taxon>
        <taxon>Sapindales</taxon>
        <taxon>Anacardiaceae</taxon>
        <taxon>Pistacia</taxon>
    </lineage>
</organism>
<gene>
    <name evidence="1" type="ORF">Pint_10411</name>
</gene>
<keyword evidence="2" id="KW-1185">Reference proteome</keyword>
<evidence type="ECO:0000313" key="1">
    <source>
        <dbReference type="EMBL" id="KAJ0016457.1"/>
    </source>
</evidence>
<comment type="caution">
    <text evidence="1">The sequence shown here is derived from an EMBL/GenBank/DDBJ whole genome shotgun (WGS) entry which is preliminary data.</text>
</comment>
<dbReference type="EMBL" id="CM047747">
    <property type="protein sequence ID" value="KAJ0016457.1"/>
    <property type="molecule type" value="Genomic_DNA"/>
</dbReference>
<evidence type="ECO:0000313" key="2">
    <source>
        <dbReference type="Proteomes" id="UP001163603"/>
    </source>
</evidence>
<accession>A0ACC0XDY5</accession>
<reference evidence="2" key="1">
    <citation type="journal article" date="2023" name="G3 (Bethesda)">
        <title>Genome assembly and association tests identify interacting loci associated with vigor, precocity, and sex in interspecific pistachio rootstocks.</title>
        <authorList>
            <person name="Palmer W."/>
            <person name="Jacygrad E."/>
            <person name="Sagayaradj S."/>
            <person name="Cavanaugh K."/>
            <person name="Han R."/>
            <person name="Bertier L."/>
            <person name="Beede B."/>
            <person name="Kafkas S."/>
            <person name="Golino D."/>
            <person name="Preece J."/>
            <person name="Michelmore R."/>
        </authorList>
    </citation>
    <scope>NUCLEOTIDE SEQUENCE [LARGE SCALE GENOMIC DNA]</scope>
</reference>
<proteinExistence type="predicted"/>
<protein>
    <submittedName>
        <fullName evidence="1">Uncharacterized protein</fullName>
    </submittedName>
</protein>
<sequence length="68" mass="7286">MDSVASHNITGDLTNLTIHSEYDGTDEVILGNGTGLAVSHVGSLALHSPTKTFYLRDTQKLNFCASLH</sequence>
<name>A0ACC0XDY5_9ROSI</name>